<feature type="compositionally biased region" description="Basic and acidic residues" evidence="1">
    <location>
        <begin position="223"/>
        <end position="238"/>
    </location>
</feature>
<organism evidence="2">
    <name type="scientific">Vitis vinifera</name>
    <name type="common">Grape</name>
    <dbReference type="NCBI Taxonomy" id="29760"/>
    <lineage>
        <taxon>Eukaryota</taxon>
        <taxon>Viridiplantae</taxon>
        <taxon>Streptophyta</taxon>
        <taxon>Embryophyta</taxon>
        <taxon>Tracheophyta</taxon>
        <taxon>Spermatophyta</taxon>
        <taxon>Magnoliopsida</taxon>
        <taxon>eudicotyledons</taxon>
        <taxon>Gunneridae</taxon>
        <taxon>Pentapetalae</taxon>
        <taxon>rosids</taxon>
        <taxon>Vitales</taxon>
        <taxon>Vitaceae</taxon>
        <taxon>Viteae</taxon>
        <taxon>Vitis</taxon>
    </lineage>
</organism>
<name>A5B345_VITVI</name>
<reference evidence="2" key="1">
    <citation type="journal article" date="2007" name="PLoS ONE">
        <title>The first genome sequence of an elite grapevine cultivar (Pinot noir Vitis vinifera L.): coping with a highly heterozygous genome.</title>
        <authorList>
            <person name="Velasco R."/>
            <person name="Zharkikh A."/>
            <person name="Troggio M."/>
            <person name="Cartwright D.A."/>
            <person name="Cestaro A."/>
            <person name="Pruss D."/>
            <person name="Pindo M."/>
            <person name="FitzGerald L.M."/>
            <person name="Vezzulli S."/>
            <person name="Reid J."/>
            <person name="Malacarne G."/>
            <person name="Iliev D."/>
            <person name="Coppola G."/>
            <person name="Wardell B."/>
            <person name="Micheletti D."/>
            <person name="Macalma T."/>
            <person name="Facci M."/>
            <person name="Mitchell J.T."/>
            <person name="Perazzolli M."/>
            <person name="Eldredge G."/>
            <person name="Gatto P."/>
            <person name="Oyzerski R."/>
            <person name="Moretto M."/>
            <person name="Gutin N."/>
            <person name="Stefanini M."/>
            <person name="Chen Y."/>
            <person name="Segala C."/>
            <person name="Davenport C."/>
            <person name="Dematte L."/>
            <person name="Mraz A."/>
            <person name="Battilana J."/>
            <person name="Stormo K."/>
            <person name="Costa F."/>
            <person name="Tao Q."/>
            <person name="Si-Ammour A."/>
            <person name="Harkins T."/>
            <person name="Lackey A."/>
            <person name="Perbost C."/>
            <person name="Taillon B."/>
            <person name="Stella A."/>
            <person name="Solovyev V."/>
            <person name="Fawcett J.A."/>
            <person name="Sterck L."/>
            <person name="Vandepoele K."/>
            <person name="Grando S.M."/>
            <person name="Toppo S."/>
            <person name="Moser C."/>
            <person name="Lanchbury J."/>
            <person name="Bogden R."/>
            <person name="Skolnick M."/>
            <person name="Sgaramella V."/>
            <person name="Bhatnagar S.K."/>
            <person name="Fontana P."/>
            <person name="Gutin A."/>
            <person name="Van de Peer Y."/>
            <person name="Salamini F."/>
            <person name="Viola R."/>
        </authorList>
    </citation>
    <scope>NUCLEOTIDE SEQUENCE</scope>
</reference>
<feature type="compositionally biased region" description="Polar residues" evidence="1">
    <location>
        <begin position="208"/>
        <end position="222"/>
    </location>
</feature>
<evidence type="ECO:0000256" key="1">
    <source>
        <dbReference type="SAM" id="MobiDB-lite"/>
    </source>
</evidence>
<feature type="region of interest" description="Disordered" evidence="1">
    <location>
        <begin position="208"/>
        <end position="238"/>
    </location>
</feature>
<dbReference type="EMBL" id="AM444951">
    <property type="protein sequence ID" value="CAN76384.1"/>
    <property type="molecule type" value="Genomic_DNA"/>
</dbReference>
<dbReference type="AlphaFoldDB" id="A5B345"/>
<evidence type="ECO:0000313" key="2">
    <source>
        <dbReference type="EMBL" id="CAN76384.1"/>
    </source>
</evidence>
<protein>
    <submittedName>
        <fullName evidence="2">Uncharacterized protein</fullName>
    </submittedName>
</protein>
<proteinExistence type="predicted"/>
<gene>
    <name evidence="2" type="ORF">VITISV_012522</name>
</gene>
<sequence length="626" mass="71897">MNFMNYVAEVSRGCDEPNARDMGRMTSQPNAKGEMYILNDDIDMKAKIAAMARRLEELEMKKMQEVQAISQTPLQAMPCAICLSYEHLVEECPIIPTVREMFGDCNTYNSNWRDHPNFSWKPQLSQYKQHVQALPQASNLEQAMVNLSKVVGDFVGAQKSINAHLSQRIDSVESSLNKKMDGIQNDLSQKIDNLQYSISRFANLNTMQEKENSLSQPHQNSKGIHEMEAKEGEPSQKREVKEVITLRSGKEVDMPTSKLEHMVENETEKEKREEIKGKKMGKSIEKDDYDFNIEGEPQRIVIKEELMKKHMPPLFLQALYGKIIQSKGMSKEVKEGSWESRGAQKHKNSVVCEISQPKIAPCEIATLLRNYFAAPRSRCENATLLRNDFAAPCSPLRKFSQLRNHLLAHECHFATSYPHFAAAKWPQNLQSVKTPTFRSQSLIPQGVSQLRNHSLAHECHFEAPYTHFAAVKWLRNPPCLKILQRAHHEAAPPFRQLLDTFRSLPEVHFMHKICHFKSWEVRSPTLQTVLNLELKRRSYGCLRRTRKAKRKFRSQSPISQGVSHTSAFGTRVPFRSHPTPFRSYEMGCENGTRPRKSHLVAKCFHSPIATPCQILHLLRKWLFVAK</sequence>
<accession>A5B345</accession>